<dbReference type="InterPro" id="IPR036291">
    <property type="entry name" value="NAD(P)-bd_dom_sf"/>
</dbReference>
<sequence length="266" mass="28879">MLRLRDGMQSFMRTFTGKAGMATGQHQVQTLSEEKKMKCILFGGSGDVGGAVARALIKSDVCSELTMLGRRAVPSMEHEAKVRQVVVDTSSADFEKVVTERAQGHDIAISCIGIGSGTAWMSEEQMLEVEVHMLGKFARGCKAAGIETFELLTAVGVTEASANSRIKGLRVMGKKLQTVLDVGFEKLAVFKPGMILGNSHTPKWVTVLTSVIPDSFGWGNIHQEEVARAFVAHLQNKVELQTEPVVSYGNQEMKILLQEQGAEKLA</sequence>
<dbReference type="PANTHER" id="PTHR14097">
    <property type="entry name" value="OXIDOREDUCTASE HTATIP2"/>
    <property type="match status" value="1"/>
</dbReference>
<dbReference type="PANTHER" id="PTHR14097:SF7">
    <property type="entry name" value="OXIDOREDUCTASE HTATIP2"/>
    <property type="match status" value="1"/>
</dbReference>
<gene>
    <name evidence="1" type="ORF">PBIL07802_LOCUS14418</name>
</gene>
<organism evidence="1">
    <name type="scientific">Palpitomonas bilix</name>
    <dbReference type="NCBI Taxonomy" id="652834"/>
    <lineage>
        <taxon>Eukaryota</taxon>
        <taxon>Eukaryota incertae sedis</taxon>
    </lineage>
</organism>
<dbReference type="Gene3D" id="3.40.50.720">
    <property type="entry name" value="NAD(P)-binding Rossmann-like Domain"/>
    <property type="match status" value="1"/>
</dbReference>
<accession>A0A7S3DAZ7</accession>
<proteinExistence type="predicted"/>
<dbReference type="AlphaFoldDB" id="A0A7S3DAZ7"/>
<evidence type="ECO:0000313" key="1">
    <source>
        <dbReference type="EMBL" id="CAE0252191.1"/>
    </source>
</evidence>
<protein>
    <recommendedName>
        <fullName evidence="2">NAD(P)-binding domain-containing protein</fullName>
    </recommendedName>
</protein>
<reference evidence="1" key="1">
    <citation type="submission" date="2021-01" db="EMBL/GenBank/DDBJ databases">
        <authorList>
            <person name="Corre E."/>
            <person name="Pelletier E."/>
            <person name="Niang G."/>
            <person name="Scheremetjew M."/>
            <person name="Finn R."/>
            <person name="Kale V."/>
            <person name="Holt S."/>
            <person name="Cochrane G."/>
            <person name="Meng A."/>
            <person name="Brown T."/>
            <person name="Cohen L."/>
        </authorList>
    </citation>
    <scope>NUCLEOTIDE SEQUENCE</scope>
    <source>
        <strain evidence="1">NIES-2562</strain>
    </source>
</reference>
<name>A0A7S3DAZ7_9EUKA</name>
<dbReference type="EMBL" id="HBIB01022111">
    <property type="protein sequence ID" value="CAE0252191.1"/>
    <property type="molecule type" value="Transcribed_RNA"/>
</dbReference>
<evidence type="ECO:0008006" key="2">
    <source>
        <dbReference type="Google" id="ProtNLM"/>
    </source>
</evidence>
<dbReference type="SUPFAM" id="SSF51735">
    <property type="entry name" value="NAD(P)-binding Rossmann-fold domains"/>
    <property type="match status" value="1"/>
</dbReference>